<evidence type="ECO:0000313" key="2">
    <source>
        <dbReference type="EMBL" id="QGQ61985.1"/>
    </source>
</evidence>
<accession>A0A650BXA8</accession>
<dbReference type="GO" id="GO:0005739">
    <property type="term" value="C:mitochondrion"/>
    <property type="evidence" value="ECO:0007669"/>
    <property type="project" value="UniProtKB-ARBA"/>
</dbReference>
<dbReference type="Pfam" id="PF00961">
    <property type="entry name" value="LAGLIDADG_1"/>
    <property type="match status" value="1"/>
</dbReference>
<organism evidence="2">
    <name type="scientific">Ostreobium quekettii</name>
    <dbReference type="NCBI Taxonomy" id="121088"/>
    <lineage>
        <taxon>Eukaryota</taxon>
        <taxon>Viridiplantae</taxon>
        <taxon>Chlorophyta</taxon>
        <taxon>core chlorophytes</taxon>
        <taxon>Ulvophyceae</taxon>
        <taxon>TCBD clade</taxon>
        <taxon>Bryopsidales</taxon>
        <taxon>Ostreobineae</taxon>
        <taxon>Ostreobiaceae</taxon>
        <taxon>Ostreobium</taxon>
    </lineage>
</organism>
<gene>
    <name evidence="2" type="primary">orf139</name>
</gene>
<dbReference type="InterPro" id="IPR004860">
    <property type="entry name" value="LAGLIDADG_dom"/>
</dbReference>
<dbReference type="EMBL" id="MN514984">
    <property type="protein sequence ID" value="QGQ61985.1"/>
    <property type="molecule type" value="Genomic_DNA"/>
</dbReference>
<keyword evidence="2" id="KW-0540">Nuclease</keyword>
<keyword evidence="2" id="KW-0378">Hydrolase</keyword>
<dbReference type="RefSeq" id="YP_009720773.1">
    <property type="nucleotide sequence ID" value="NC_045361.1"/>
</dbReference>
<protein>
    <submittedName>
        <fullName evidence="2">Putative LAGLIDADG endonuclease</fullName>
    </submittedName>
</protein>
<dbReference type="GeneID" id="42903364"/>
<keyword evidence="2" id="KW-0255">Endonuclease</keyword>
<dbReference type="PANTHER" id="PTHR36181">
    <property type="entry name" value="INTRON-ENCODED ENDONUCLEASE AI3-RELATED"/>
    <property type="match status" value="1"/>
</dbReference>
<proteinExistence type="predicted"/>
<name>A0A650BXA8_9CHLO</name>
<dbReference type="InterPro" id="IPR027434">
    <property type="entry name" value="Homing_endonucl"/>
</dbReference>
<geneLocation type="mitochondrion" evidence="2"/>
<dbReference type="SUPFAM" id="SSF55608">
    <property type="entry name" value="Homing endonucleases"/>
    <property type="match status" value="1"/>
</dbReference>
<sequence length="139" mass="15910">MGLIDGDGCFTVNFLADKKLLFGFHITGHTSARELLEKIKHKLHCGVVKVKNEGTLRYQVDSINAIRDQVIPFVDKYKLFTNKAIHYSIFKQVVNLVKSGSHLSDDGFLKIMDLAYDMNLEGKRRKLTKQEYIEKYVSA</sequence>
<dbReference type="AlphaFoldDB" id="A0A650BXA8"/>
<keyword evidence="2" id="KW-0496">Mitochondrion</keyword>
<dbReference type="GO" id="GO:0004519">
    <property type="term" value="F:endonuclease activity"/>
    <property type="evidence" value="ECO:0007669"/>
    <property type="project" value="UniProtKB-KW"/>
</dbReference>
<feature type="domain" description="Homing endonuclease LAGLIDADG" evidence="1">
    <location>
        <begin position="2"/>
        <end position="94"/>
    </location>
</feature>
<dbReference type="Gene3D" id="3.10.28.10">
    <property type="entry name" value="Homing endonucleases"/>
    <property type="match status" value="1"/>
</dbReference>
<evidence type="ECO:0000259" key="1">
    <source>
        <dbReference type="Pfam" id="PF00961"/>
    </source>
</evidence>
<dbReference type="InterPro" id="IPR051289">
    <property type="entry name" value="LAGLIDADG_Endonuclease"/>
</dbReference>
<reference evidence="2" key="1">
    <citation type="journal article" date="2019" name="PeerJ">
        <title>The inflated mitochondrial genomes of siphonous green algae reflect processes driving expansion of noncoding DNA and proliferation of introns.</title>
        <authorList>
            <person name="Repetti S.I."/>
            <person name="Jackson C.J."/>
            <person name="Judd L.M."/>
            <person name="Wick R.R."/>
            <person name="Holt K.E."/>
            <person name="Verbruggen H."/>
        </authorList>
    </citation>
    <scope>NUCLEOTIDE SEQUENCE</scope>
    <source>
        <strain evidence="2">SAG6.99</strain>
    </source>
</reference>
<dbReference type="PANTHER" id="PTHR36181:SF2">
    <property type="entry name" value="INTRON-ENCODED ENDONUCLEASE AI3-RELATED"/>
    <property type="match status" value="1"/>
</dbReference>